<dbReference type="EMBL" id="CAJOBS010003443">
    <property type="protein sequence ID" value="CAF4856342.1"/>
    <property type="molecule type" value="Genomic_DNA"/>
</dbReference>
<gene>
    <name evidence="1" type="ORF">TOA249_LOCUS27316</name>
</gene>
<dbReference type="Proteomes" id="UP000663838">
    <property type="component" value="Unassembled WGS sequence"/>
</dbReference>
<sequence>MDYVLEHFKHCCSYSIDTESDCDTYDIALIQIHSIPVELPAIVVLIELNHLPSIDSLLFSQIRLLFDFVFQSRNIIYYWGPLVVELESALPYDIFIFPLGGELINLQCRFKTWIEEKNFPCVEYSLIYTCGQFLDKVPTKNYWSLLLDPLYSTISSSTLSIMIRYATYDYLAVSYLHRPVLENWYLQDLKQSRICLLLTNPSSIMLDELEDISNDEIHLPQLKDISPDVIPFNQLEPTFILHDTNQSTREFLTHTNSS</sequence>
<proteinExistence type="predicted"/>
<comment type="caution">
    <text evidence="1">The sequence shown here is derived from an EMBL/GenBank/DDBJ whole genome shotgun (WGS) entry which is preliminary data.</text>
</comment>
<organism evidence="1 2">
    <name type="scientific">Rotaria socialis</name>
    <dbReference type="NCBI Taxonomy" id="392032"/>
    <lineage>
        <taxon>Eukaryota</taxon>
        <taxon>Metazoa</taxon>
        <taxon>Spiralia</taxon>
        <taxon>Gnathifera</taxon>
        <taxon>Rotifera</taxon>
        <taxon>Eurotatoria</taxon>
        <taxon>Bdelloidea</taxon>
        <taxon>Philodinida</taxon>
        <taxon>Philodinidae</taxon>
        <taxon>Rotaria</taxon>
    </lineage>
</organism>
<protein>
    <submittedName>
        <fullName evidence="1">Uncharacterized protein</fullName>
    </submittedName>
</protein>
<name>A0A821SL57_9BILA</name>
<evidence type="ECO:0000313" key="1">
    <source>
        <dbReference type="EMBL" id="CAF4856342.1"/>
    </source>
</evidence>
<evidence type="ECO:0000313" key="2">
    <source>
        <dbReference type="Proteomes" id="UP000663838"/>
    </source>
</evidence>
<dbReference type="AlphaFoldDB" id="A0A821SL57"/>
<reference evidence="1" key="1">
    <citation type="submission" date="2021-02" db="EMBL/GenBank/DDBJ databases">
        <authorList>
            <person name="Nowell W R."/>
        </authorList>
    </citation>
    <scope>NUCLEOTIDE SEQUENCE</scope>
</reference>
<accession>A0A821SL57</accession>